<dbReference type="InterPro" id="IPR011009">
    <property type="entry name" value="Kinase-like_dom_sf"/>
</dbReference>
<accession>A0A074SBS1</accession>
<dbReference type="OrthoDB" id="3269050at2759"/>
<dbReference type="Proteomes" id="UP000027456">
    <property type="component" value="Unassembled WGS sequence"/>
</dbReference>
<protein>
    <recommendedName>
        <fullName evidence="3">Kinase domain protein</fullName>
    </recommendedName>
</protein>
<dbReference type="STRING" id="1423351.A0A074SBS1"/>
<comment type="caution">
    <text evidence="1">The sequence shown here is derived from an EMBL/GenBank/DDBJ whole genome shotgun (WGS) entry which is preliminary data.</text>
</comment>
<reference evidence="1 2" key="1">
    <citation type="submission" date="2013-12" db="EMBL/GenBank/DDBJ databases">
        <authorList>
            <person name="Cubeta M."/>
            <person name="Pakala S."/>
            <person name="Fedorova N."/>
            <person name="Thomas E."/>
            <person name="Dean R."/>
            <person name="Jabaji S."/>
            <person name="Neate S."/>
            <person name="Toda T."/>
            <person name="Tavantzis S."/>
            <person name="Vilgalys R."/>
            <person name="Bharathan N."/>
            <person name="Pakala S."/>
            <person name="Losada L.S."/>
            <person name="Zafar N."/>
            <person name="Nierman W."/>
        </authorList>
    </citation>
    <scope>NUCLEOTIDE SEQUENCE [LARGE SCALE GENOMIC DNA]</scope>
    <source>
        <strain evidence="1 2">123E</strain>
    </source>
</reference>
<dbReference type="SUPFAM" id="SSF56112">
    <property type="entry name" value="Protein kinase-like (PK-like)"/>
    <property type="match status" value="1"/>
</dbReference>
<name>A0A074SBS1_9AGAM</name>
<keyword evidence="2" id="KW-1185">Reference proteome</keyword>
<proteinExistence type="predicted"/>
<evidence type="ECO:0008006" key="3">
    <source>
        <dbReference type="Google" id="ProtNLM"/>
    </source>
</evidence>
<gene>
    <name evidence="1" type="ORF">V565_009500</name>
</gene>
<evidence type="ECO:0000313" key="2">
    <source>
        <dbReference type="Proteomes" id="UP000027456"/>
    </source>
</evidence>
<dbReference type="EMBL" id="AZST01000012">
    <property type="protein sequence ID" value="KEP55070.1"/>
    <property type="molecule type" value="Genomic_DNA"/>
</dbReference>
<evidence type="ECO:0000313" key="1">
    <source>
        <dbReference type="EMBL" id="KEP55070.1"/>
    </source>
</evidence>
<dbReference type="AlphaFoldDB" id="A0A074SBS1"/>
<sequence length="299" mass="33267">MSDTPETRVPCPYAVGAIFSLEVSSPQGSPFVAEARVVELYSPFSASSVMKVTLTSQSTKQMIPGEAVLKVHDRRFADGIRSEHNIMPPTYEAEARYAEYLRSGDVLQTLDQIYDVVEEFPEGYHDPLELAEHLAAVRIKPFIENEKTTYSVLSSLQGDCIPTFYGTTRFMDTSLPGIDTTVPGILIEFIPGTNLSQIDPSTIDLNAVILTAMDIVNAYSDLNILNSDVRLANFIVKPSGSEVVMIDFGDCRLRGEDEDDQAWKEAKCEEGEEVSIGFAARRWFGWNYVASGRYFYVEP</sequence>
<organism evidence="1 2">
    <name type="scientific">Rhizoctonia solani 123E</name>
    <dbReference type="NCBI Taxonomy" id="1423351"/>
    <lineage>
        <taxon>Eukaryota</taxon>
        <taxon>Fungi</taxon>
        <taxon>Dikarya</taxon>
        <taxon>Basidiomycota</taxon>
        <taxon>Agaricomycotina</taxon>
        <taxon>Agaricomycetes</taxon>
        <taxon>Cantharellales</taxon>
        <taxon>Ceratobasidiaceae</taxon>
        <taxon>Rhizoctonia</taxon>
    </lineage>
</organism>
<dbReference type="HOGENOM" id="CLU_054599_0_1_1"/>